<dbReference type="RefSeq" id="WP_144152341.1">
    <property type="nucleotide sequence ID" value="NZ_JANDWU010000019.1"/>
</dbReference>
<organism evidence="3 4">
    <name type="scientific">Segatella copri</name>
    <dbReference type="NCBI Taxonomy" id="165179"/>
    <lineage>
        <taxon>Bacteria</taxon>
        <taxon>Pseudomonadati</taxon>
        <taxon>Bacteroidota</taxon>
        <taxon>Bacteroidia</taxon>
        <taxon>Bacteroidales</taxon>
        <taxon>Prevotellaceae</taxon>
        <taxon>Segatella</taxon>
    </lineage>
</organism>
<reference evidence="3 4" key="1">
    <citation type="submission" date="2019-09" db="EMBL/GenBank/DDBJ databases">
        <title>Distinct polysaccharide growth profiles of human intestinal Prevotella copri isolates.</title>
        <authorList>
            <person name="Fehlner-Peach H."/>
            <person name="Magnabosco C."/>
            <person name="Raghavan V."/>
            <person name="Scher J.U."/>
            <person name="Tett A."/>
            <person name="Cox L.M."/>
            <person name="Gottsegen C."/>
            <person name="Watters A."/>
            <person name="Wiltshire- Gordon J.D."/>
            <person name="Segata N."/>
            <person name="Bonneau R."/>
            <person name="Littman D.R."/>
        </authorList>
    </citation>
    <scope>NUCLEOTIDE SEQUENCE [LARGE SCALE GENOMIC DNA]</scope>
    <source>
        <strain evidence="3 4">BVe41219</strain>
    </source>
</reference>
<dbReference type="AlphaFoldDB" id="A0A6A7VHZ0"/>
<dbReference type="Proteomes" id="UP001205506">
    <property type="component" value="Unassembled WGS sequence"/>
</dbReference>
<name>A0A6A7VHZ0_9BACT</name>
<proteinExistence type="predicted"/>
<evidence type="ECO:0000313" key="2">
    <source>
        <dbReference type="EMBL" id="MCW4137334.1"/>
    </source>
</evidence>
<dbReference type="EMBL" id="JANDWU010000019">
    <property type="protein sequence ID" value="MCP9549936.1"/>
    <property type="molecule type" value="Genomic_DNA"/>
</dbReference>
<dbReference type="EMBL" id="VZAZ01000007">
    <property type="protein sequence ID" value="MQO54414.1"/>
    <property type="molecule type" value="Genomic_DNA"/>
</dbReference>
<gene>
    <name evidence="3" type="ORF">F7D42_01540</name>
    <name evidence="1" type="ORF">NNC68_10685</name>
    <name evidence="2" type="ORF">ONT01_06025</name>
</gene>
<evidence type="ECO:0000313" key="1">
    <source>
        <dbReference type="EMBL" id="MCP9549936.1"/>
    </source>
</evidence>
<dbReference type="Proteomes" id="UP001208620">
    <property type="component" value="Unassembled WGS sequence"/>
</dbReference>
<reference evidence="2" key="3">
    <citation type="submission" date="2022-11" db="EMBL/GenBank/DDBJ databases">
        <title>Genomic repertoires linked with pathogenic potency of arthritogenic Prevotella copri isolated from the gut of rheumatoid arthritis patients.</title>
        <authorList>
            <person name="Nii T."/>
            <person name="Maeda Y."/>
            <person name="Motooka D."/>
            <person name="Naito M."/>
            <person name="Matsumoto Y."/>
            <person name="Ogawa T."/>
            <person name="Oguro-Igashira E."/>
            <person name="Kishikawa T."/>
            <person name="Yamashita M."/>
            <person name="Koizumi S."/>
            <person name="Kurakawa T."/>
            <person name="Okumura R."/>
            <person name="Kayama H."/>
            <person name="Murakami M."/>
            <person name="Sakaguchi T."/>
            <person name="Das B."/>
            <person name="Nakamura S."/>
            <person name="Okada Y."/>
            <person name="Kumanogoh A."/>
            <person name="Takeda K."/>
        </authorList>
    </citation>
    <scope>NUCLEOTIDE SEQUENCE</scope>
    <source>
        <strain evidence="2">H105_2-2</strain>
    </source>
</reference>
<dbReference type="EMBL" id="JAPDVD010000001">
    <property type="protein sequence ID" value="MCW4137334.1"/>
    <property type="molecule type" value="Genomic_DNA"/>
</dbReference>
<protein>
    <submittedName>
        <fullName evidence="3">Uncharacterized protein</fullName>
    </submittedName>
</protein>
<comment type="caution">
    <text evidence="3">The sequence shown here is derived from an EMBL/GenBank/DDBJ whole genome shotgun (WGS) entry which is preliminary data.</text>
</comment>
<sequence>MGENFNYDFRTPLQKQQDERKKNIIAMFADFRAKAPAETSDSRIMLAVSQRVGCTQQNVRVILIKAGLITPKKRRAAVRK</sequence>
<evidence type="ECO:0000313" key="4">
    <source>
        <dbReference type="Proteomes" id="UP000358159"/>
    </source>
</evidence>
<reference evidence="1" key="2">
    <citation type="submission" date="2022-07" db="EMBL/GenBank/DDBJ databases">
        <title>Prevotella copri.</title>
        <authorList>
            <person name="Yang C."/>
        </authorList>
    </citation>
    <scope>NUCLEOTIDE SEQUENCE</scope>
    <source>
        <strain evidence="1">HF1805</strain>
    </source>
</reference>
<evidence type="ECO:0000313" key="3">
    <source>
        <dbReference type="EMBL" id="MQO54414.1"/>
    </source>
</evidence>
<dbReference type="Proteomes" id="UP000358159">
    <property type="component" value="Unassembled WGS sequence"/>
</dbReference>
<accession>A0A6A7VHZ0</accession>